<accession>A0ABX0GIC6</accession>
<dbReference type="Gene3D" id="3.30.2310.20">
    <property type="entry name" value="RelE-like"/>
    <property type="match status" value="1"/>
</dbReference>
<dbReference type="EMBL" id="PUJU01000032">
    <property type="protein sequence ID" value="NHB88969.1"/>
    <property type="molecule type" value="Genomic_DNA"/>
</dbReference>
<dbReference type="InterPro" id="IPR035093">
    <property type="entry name" value="RelE/ParE_toxin_dom_sf"/>
</dbReference>
<reference evidence="1 2" key="1">
    <citation type="submission" date="2018-02" db="EMBL/GenBank/DDBJ databases">
        <authorList>
            <person name="Machado R.A."/>
        </authorList>
    </citation>
    <scope>NUCLEOTIDE SEQUENCE [LARGE SCALE GENOMIC DNA]</scope>
    <source>
        <strain evidence="1 2">T327</strain>
    </source>
</reference>
<dbReference type="Proteomes" id="UP000697802">
    <property type="component" value="Unassembled WGS sequence"/>
</dbReference>
<gene>
    <name evidence="1" type="ORF">C5471_15155</name>
</gene>
<comment type="caution">
    <text evidence="1">The sequence shown here is derived from an EMBL/GenBank/DDBJ whole genome shotgun (WGS) entry which is preliminary data.</text>
</comment>
<evidence type="ECO:0008006" key="3">
    <source>
        <dbReference type="Google" id="ProtNLM"/>
    </source>
</evidence>
<dbReference type="RefSeq" id="WP_133814619.1">
    <property type="nucleotide sequence ID" value="NZ_CAWPIF010000032.1"/>
</dbReference>
<sequence length="109" mass="12453">MTKVIITKVARLSLLNLEGFKARTVGIKQAQEIIDKLIAESTKSISENPGIHHRNIEALARGLTLYEWIDPVNQYKVLYTYNGSQAVINMFCNTREDFSRLLYVIMIAH</sequence>
<keyword evidence="2" id="KW-1185">Reference proteome</keyword>
<evidence type="ECO:0000313" key="2">
    <source>
        <dbReference type="Proteomes" id="UP000697802"/>
    </source>
</evidence>
<organism evidence="1 2">
    <name type="scientific">Photorhabdus tasmaniensis</name>
    <dbReference type="NCBI Taxonomy" id="1004159"/>
    <lineage>
        <taxon>Bacteria</taxon>
        <taxon>Pseudomonadati</taxon>
        <taxon>Pseudomonadota</taxon>
        <taxon>Gammaproteobacteria</taxon>
        <taxon>Enterobacterales</taxon>
        <taxon>Morganellaceae</taxon>
        <taxon>Photorhabdus</taxon>
    </lineage>
</organism>
<evidence type="ECO:0000313" key="1">
    <source>
        <dbReference type="EMBL" id="NHB88969.1"/>
    </source>
</evidence>
<protein>
    <recommendedName>
        <fullName evidence="3">Type II toxin-antitoxin system RelE/ParE family toxin</fullName>
    </recommendedName>
</protein>
<proteinExistence type="predicted"/>
<name>A0ABX0GIC6_9GAMM</name>